<dbReference type="InterPro" id="IPR039422">
    <property type="entry name" value="MarR/SlyA-like"/>
</dbReference>
<dbReference type="Gene3D" id="1.10.10.10">
    <property type="entry name" value="Winged helix-like DNA-binding domain superfamily/Winged helix DNA-binding domain"/>
    <property type="match status" value="1"/>
</dbReference>
<dbReference type="InterPro" id="IPR000835">
    <property type="entry name" value="HTH_MarR-typ"/>
</dbReference>
<keyword evidence="1" id="KW-0805">Transcription regulation</keyword>
<evidence type="ECO:0000256" key="4">
    <source>
        <dbReference type="SAM" id="MobiDB-lite"/>
    </source>
</evidence>
<evidence type="ECO:0000313" key="7">
    <source>
        <dbReference type="Proteomes" id="UP001597368"/>
    </source>
</evidence>
<keyword evidence="2" id="KW-0238">DNA-binding</keyword>
<feature type="region of interest" description="Disordered" evidence="4">
    <location>
        <begin position="142"/>
        <end position="164"/>
    </location>
</feature>
<feature type="domain" description="HTH marR-type" evidence="5">
    <location>
        <begin position="27"/>
        <end position="128"/>
    </location>
</feature>
<name>A0ABW4SS33_9ACTN</name>
<protein>
    <submittedName>
        <fullName evidence="6">MarR family winged helix-turn-helix transcriptional regulator</fullName>
    </submittedName>
</protein>
<accession>A0ABW4SS33</accession>
<dbReference type="PANTHER" id="PTHR33164:SF64">
    <property type="entry name" value="TRANSCRIPTIONAL REGULATOR SLYA"/>
    <property type="match status" value="1"/>
</dbReference>
<dbReference type="InterPro" id="IPR036388">
    <property type="entry name" value="WH-like_DNA-bd_sf"/>
</dbReference>
<dbReference type="SUPFAM" id="SSF46785">
    <property type="entry name" value="Winged helix' DNA-binding domain"/>
    <property type="match status" value="1"/>
</dbReference>
<sequence>MESREVLGTRLRLLLDLLDDGVTTLYPALGLDGFRPRYTPVLRHLATEGPSSIRDLARAIGVTHSAASQTVAQLAKEALVTLSPGADARQRIVHLTPKAESLLPAMAVEWAAVNTAVEELESELPYPLSRLVDETLEALRRRPMRDRTRSAAERLRPVTRQGKD</sequence>
<keyword evidence="3" id="KW-0804">Transcription</keyword>
<comment type="caution">
    <text evidence="6">The sequence shown here is derived from an EMBL/GenBank/DDBJ whole genome shotgun (WGS) entry which is preliminary data.</text>
</comment>
<gene>
    <name evidence="6" type="ORF">ACFSKW_12615</name>
</gene>
<evidence type="ECO:0000256" key="1">
    <source>
        <dbReference type="ARBA" id="ARBA00023015"/>
    </source>
</evidence>
<dbReference type="Pfam" id="PF12802">
    <property type="entry name" value="MarR_2"/>
    <property type="match status" value="1"/>
</dbReference>
<evidence type="ECO:0000313" key="6">
    <source>
        <dbReference type="EMBL" id="MFD1932318.1"/>
    </source>
</evidence>
<proteinExistence type="predicted"/>
<dbReference type="Proteomes" id="UP001597368">
    <property type="component" value="Unassembled WGS sequence"/>
</dbReference>
<dbReference type="PANTHER" id="PTHR33164">
    <property type="entry name" value="TRANSCRIPTIONAL REGULATOR, MARR FAMILY"/>
    <property type="match status" value="1"/>
</dbReference>
<dbReference type="EMBL" id="JBHUFV010000020">
    <property type="protein sequence ID" value="MFD1932318.1"/>
    <property type="molecule type" value="Genomic_DNA"/>
</dbReference>
<dbReference type="RefSeq" id="WP_379572380.1">
    <property type="nucleotide sequence ID" value="NZ_JBHUFV010000020.1"/>
</dbReference>
<dbReference type="SMART" id="SM00347">
    <property type="entry name" value="HTH_MARR"/>
    <property type="match status" value="1"/>
</dbReference>
<keyword evidence="7" id="KW-1185">Reference proteome</keyword>
<evidence type="ECO:0000256" key="3">
    <source>
        <dbReference type="ARBA" id="ARBA00023163"/>
    </source>
</evidence>
<evidence type="ECO:0000256" key="2">
    <source>
        <dbReference type="ARBA" id="ARBA00023125"/>
    </source>
</evidence>
<organism evidence="6 7">
    <name type="scientific">Nonomuraea mangrovi</name>
    <dbReference type="NCBI Taxonomy" id="2316207"/>
    <lineage>
        <taxon>Bacteria</taxon>
        <taxon>Bacillati</taxon>
        <taxon>Actinomycetota</taxon>
        <taxon>Actinomycetes</taxon>
        <taxon>Streptosporangiales</taxon>
        <taxon>Streptosporangiaceae</taxon>
        <taxon>Nonomuraea</taxon>
    </lineage>
</organism>
<evidence type="ECO:0000259" key="5">
    <source>
        <dbReference type="SMART" id="SM00347"/>
    </source>
</evidence>
<reference evidence="7" key="1">
    <citation type="journal article" date="2019" name="Int. J. Syst. Evol. Microbiol.">
        <title>The Global Catalogue of Microorganisms (GCM) 10K type strain sequencing project: providing services to taxonomists for standard genome sequencing and annotation.</title>
        <authorList>
            <consortium name="The Broad Institute Genomics Platform"/>
            <consortium name="The Broad Institute Genome Sequencing Center for Infectious Disease"/>
            <person name="Wu L."/>
            <person name="Ma J."/>
        </authorList>
    </citation>
    <scope>NUCLEOTIDE SEQUENCE [LARGE SCALE GENOMIC DNA]</scope>
    <source>
        <strain evidence="7">ICMP 6774ER</strain>
    </source>
</reference>
<dbReference type="InterPro" id="IPR036390">
    <property type="entry name" value="WH_DNA-bd_sf"/>
</dbReference>